<proteinExistence type="predicted"/>
<protein>
    <submittedName>
        <fullName evidence="5">LuxR family GAF modulated transcriptional regulator</fullName>
    </submittedName>
</protein>
<dbReference type="InterPro" id="IPR000792">
    <property type="entry name" value="Tscrpt_reg_LuxR_C"/>
</dbReference>
<dbReference type="SUPFAM" id="SSF46894">
    <property type="entry name" value="C-terminal effector domain of the bipartite response regulators"/>
    <property type="match status" value="1"/>
</dbReference>
<keyword evidence="3" id="KW-0804">Transcription</keyword>
<dbReference type="PANTHER" id="PTHR44688:SF16">
    <property type="entry name" value="DNA-BINDING TRANSCRIPTIONAL ACTIVATOR DEVR_DOSR"/>
    <property type="match status" value="1"/>
</dbReference>
<organism evidence="5 6">
    <name type="scientific">Pseudonocardia endophytica</name>
    <dbReference type="NCBI Taxonomy" id="401976"/>
    <lineage>
        <taxon>Bacteria</taxon>
        <taxon>Bacillati</taxon>
        <taxon>Actinomycetota</taxon>
        <taxon>Actinomycetes</taxon>
        <taxon>Pseudonocardiales</taxon>
        <taxon>Pseudonocardiaceae</taxon>
        <taxon>Pseudonocardia</taxon>
    </lineage>
</organism>
<keyword evidence="6" id="KW-1185">Reference proteome</keyword>
<dbReference type="PROSITE" id="PS50043">
    <property type="entry name" value="HTH_LUXR_2"/>
    <property type="match status" value="1"/>
</dbReference>
<evidence type="ECO:0000256" key="3">
    <source>
        <dbReference type="ARBA" id="ARBA00023163"/>
    </source>
</evidence>
<gene>
    <name evidence="5" type="ORF">EV378_2594</name>
</gene>
<dbReference type="SMART" id="SM00421">
    <property type="entry name" value="HTH_LUXR"/>
    <property type="match status" value="1"/>
</dbReference>
<reference evidence="5 6" key="1">
    <citation type="submission" date="2019-03" db="EMBL/GenBank/DDBJ databases">
        <title>Sequencing the genomes of 1000 actinobacteria strains.</title>
        <authorList>
            <person name="Klenk H.-P."/>
        </authorList>
    </citation>
    <scope>NUCLEOTIDE SEQUENCE [LARGE SCALE GENOMIC DNA]</scope>
    <source>
        <strain evidence="5 6">DSM 44969</strain>
    </source>
</reference>
<evidence type="ECO:0000313" key="6">
    <source>
        <dbReference type="Proteomes" id="UP000295560"/>
    </source>
</evidence>
<dbReference type="RefSeq" id="WP_132424457.1">
    <property type="nucleotide sequence ID" value="NZ_SMFZ01000001.1"/>
</dbReference>
<dbReference type="GO" id="GO:0003677">
    <property type="term" value="F:DNA binding"/>
    <property type="evidence" value="ECO:0007669"/>
    <property type="project" value="UniProtKB-KW"/>
</dbReference>
<dbReference type="AlphaFoldDB" id="A0A4R1I2M0"/>
<dbReference type="PRINTS" id="PR00038">
    <property type="entry name" value="HTHLUXR"/>
</dbReference>
<dbReference type="CDD" id="cd06170">
    <property type="entry name" value="LuxR_C_like"/>
    <property type="match status" value="1"/>
</dbReference>
<accession>A0A4R1I2M0</accession>
<sequence>MAGVDGNPPKRGALDDTLRPLIDRSLVRLRKETGTSLTFAGRVQDTALELGYFDGRVVGPLRGALLDAGHGLGGQVLVRRQAMALKDYLRTPAITHVYDTIIRAEQLRSLAAAPVIVGRTQVAVLYSAVRSPVQEFGRMVDAVLTEARLLEQSLVVADVLRLLRSPESDRAVTARRDRCDNVQQKIDEMAGKVPDKDVRFMVRAVVEELSDGDQESVPVRLTPRENDVLMLLSTGASNRVIAERLGIGVHTVKGHVKSILTKLDATSRFEAVVVGRQLDLLP</sequence>
<comment type="caution">
    <text evidence="5">The sequence shown here is derived from an EMBL/GenBank/DDBJ whole genome shotgun (WGS) entry which is preliminary data.</text>
</comment>
<evidence type="ECO:0000256" key="1">
    <source>
        <dbReference type="ARBA" id="ARBA00023015"/>
    </source>
</evidence>
<dbReference type="Gene3D" id="3.30.450.40">
    <property type="match status" value="1"/>
</dbReference>
<dbReference type="SUPFAM" id="SSF55781">
    <property type="entry name" value="GAF domain-like"/>
    <property type="match status" value="1"/>
</dbReference>
<evidence type="ECO:0000259" key="4">
    <source>
        <dbReference type="PROSITE" id="PS50043"/>
    </source>
</evidence>
<dbReference type="PROSITE" id="PS00622">
    <property type="entry name" value="HTH_LUXR_1"/>
    <property type="match status" value="1"/>
</dbReference>
<dbReference type="PANTHER" id="PTHR44688">
    <property type="entry name" value="DNA-BINDING TRANSCRIPTIONAL ACTIVATOR DEVR_DOSR"/>
    <property type="match status" value="1"/>
</dbReference>
<dbReference type="InterPro" id="IPR036388">
    <property type="entry name" value="WH-like_DNA-bd_sf"/>
</dbReference>
<dbReference type="Pfam" id="PF00196">
    <property type="entry name" value="GerE"/>
    <property type="match status" value="1"/>
</dbReference>
<keyword evidence="2" id="KW-0238">DNA-binding</keyword>
<dbReference type="InterPro" id="IPR029016">
    <property type="entry name" value="GAF-like_dom_sf"/>
</dbReference>
<dbReference type="GO" id="GO:0006355">
    <property type="term" value="P:regulation of DNA-templated transcription"/>
    <property type="evidence" value="ECO:0007669"/>
    <property type="project" value="InterPro"/>
</dbReference>
<dbReference type="EMBL" id="SMFZ01000001">
    <property type="protein sequence ID" value="TCK26749.1"/>
    <property type="molecule type" value="Genomic_DNA"/>
</dbReference>
<dbReference type="Proteomes" id="UP000295560">
    <property type="component" value="Unassembled WGS sequence"/>
</dbReference>
<name>A0A4R1I2M0_PSEEN</name>
<evidence type="ECO:0000313" key="5">
    <source>
        <dbReference type="EMBL" id="TCK26749.1"/>
    </source>
</evidence>
<dbReference type="InterPro" id="IPR016032">
    <property type="entry name" value="Sig_transdc_resp-reg_C-effctor"/>
</dbReference>
<feature type="domain" description="HTH luxR-type" evidence="4">
    <location>
        <begin position="214"/>
        <end position="279"/>
    </location>
</feature>
<dbReference type="OrthoDB" id="4069167at2"/>
<evidence type="ECO:0000256" key="2">
    <source>
        <dbReference type="ARBA" id="ARBA00023125"/>
    </source>
</evidence>
<keyword evidence="1" id="KW-0805">Transcription regulation</keyword>
<dbReference type="Gene3D" id="1.10.10.10">
    <property type="entry name" value="Winged helix-like DNA-binding domain superfamily/Winged helix DNA-binding domain"/>
    <property type="match status" value="1"/>
</dbReference>